<keyword evidence="7" id="KW-0479">Metal-binding</keyword>
<evidence type="ECO:0000259" key="8">
    <source>
        <dbReference type="PROSITE" id="PS51161"/>
    </source>
</evidence>
<comment type="similarity">
    <text evidence="7">Belongs to the NrdR family.</text>
</comment>
<evidence type="ECO:0000313" key="9">
    <source>
        <dbReference type="EMBL" id="KKP69308.1"/>
    </source>
</evidence>
<comment type="caution">
    <text evidence="9">The sequence shown here is derived from an EMBL/GenBank/DDBJ whole genome shotgun (WGS) entry which is preliminary data.</text>
</comment>
<dbReference type="PANTHER" id="PTHR30455:SF2">
    <property type="entry name" value="TRANSCRIPTIONAL REPRESSOR NRDR"/>
    <property type="match status" value="1"/>
</dbReference>
<keyword evidence="4 7" id="KW-0805">Transcription regulation</keyword>
<reference evidence="9 10" key="1">
    <citation type="journal article" date="2015" name="Nature">
        <title>rRNA introns, odd ribosomes, and small enigmatic genomes across a large radiation of phyla.</title>
        <authorList>
            <person name="Brown C.T."/>
            <person name="Hug L.A."/>
            <person name="Thomas B.C."/>
            <person name="Sharon I."/>
            <person name="Castelle C.J."/>
            <person name="Singh A."/>
            <person name="Wilkins M.J."/>
            <person name="Williams K.H."/>
            <person name="Banfield J.F."/>
        </authorList>
    </citation>
    <scope>NUCLEOTIDE SEQUENCE [LARGE SCALE GENOMIC DNA]</scope>
</reference>
<organism evidence="9 10">
    <name type="scientific">candidate division CPR3 bacterium GW2011_GWF2_35_18</name>
    <dbReference type="NCBI Taxonomy" id="1618350"/>
    <lineage>
        <taxon>Bacteria</taxon>
        <taxon>Bacteria division CPR3</taxon>
    </lineage>
</organism>
<dbReference type="GO" id="GO:0005524">
    <property type="term" value="F:ATP binding"/>
    <property type="evidence" value="ECO:0007669"/>
    <property type="project" value="UniProtKB-UniRule"/>
</dbReference>
<dbReference type="PANTHER" id="PTHR30455">
    <property type="entry name" value="TRANSCRIPTIONAL REPRESSOR NRDR"/>
    <property type="match status" value="1"/>
</dbReference>
<keyword evidence="5 7" id="KW-0238">DNA-binding</keyword>
<keyword evidence="1 7" id="KW-0678">Repressor</keyword>
<keyword evidence="7" id="KW-0862">Zinc</keyword>
<dbReference type="NCBIfam" id="TIGR00244">
    <property type="entry name" value="transcriptional regulator NrdR"/>
    <property type="match status" value="1"/>
</dbReference>
<dbReference type="PATRIC" id="fig|1618350.3.peg.895"/>
<dbReference type="Proteomes" id="UP000034581">
    <property type="component" value="Unassembled WGS sequence"/>
</dbReference>
<comment type="cofactor">
    <cofactor evidence="7">
        <name>Zn(2+)</name>
        <dbReference type="ChEBI" id="CHEBI:29105"/>
    </cofactor>
    <text evidence="7">Binds 1 zinc ion.</text>
</comment>
<dbReference type="PROSITE" id="PS51161">
    <property type="entry name" value="ATP_CONE"/>
    <property type="match status" value="1"/>
</dbReference>
<dbReference type="HAMAP" id="MF_00440">
    <property type="entry name" value="NrdR"/>
    <property type="match status" value="1"/>
</dbReference>
<keyword evidence="7" id="KW-0863">Zinc-finger</keyword>
<keyword evidence="2 7" id="KW-0547">Nucleotide-binding</keyword>
<sequence>MLCPFCGYHETQVVDSRDTENLEAIRRRRMCVKCGKRFTTYERVEAVTLRVIKKDGTQESFDLEKLYRGIAKSCEKTTMKPEEIKKVVDEVEVELRDYKSVEIPSKKIGLLVMKHLKKINKVAYVRYASVYREFKDLEDFDEEVKKLLKK</sequence>
<gene>
    <name evidence="7" type="primary">nrdR</name>
    <name evidence="9" type="ORF">UR67_C0007G0013</name>
</gene>
<dbReference type="EMBL" id="LBQB01000007">
    <property type="protein sequence ID" value="KKP69308.1"/>
    <property type="molecule type" value="Genomic_DNA"/>
</dbReference>
<dbReference type="AlphaFoldDB" id="A0A0G0BIQ4"/>
<name>A0A0G0BIQ4_UNCC3</name>
<protein>
    <recommendedName>
        <fullName evidence="7">Transcriptional repressor NrdR</fullName>
    </recommendedName>
</protein>
<dbReference type="Pfam" id="PF22811">
    <property type="entry name" value="Zn_ribbon_NrdR"/>
    <property type="match status" value="1"/>
</dbReference>
<evidence type="ECO:0000256" key="6">
    <source>
        <dbReference type="ARBA" id="ARBA00023163"/>
    </source>
</evidence>
<evidence type="ECO:0000256" key="7">
    <source>
        <dbReference type="HAMAP-Rule" id="MF_00440"/>
    </source>
</evidence>
<evidence type="ECO:0000256" key="3">
    <source>
        <dbReference type="ARBA" id="ARBA00022840"/>
    </source>
</evidence>
<dbReference type="InterPro" id="IPR003796">
    <property type="entry name" value="RNR_NrdR-like"/>
</dbReference>
<evidence type="ECO:0000256" key="4">
    <source>
        <dbReference type="ARBA" id="ARBA00023015"/>
    </source>
</evidence>
<evidence type="ECO:0000256" key="1">
    <source>
        <dbReference type="ARBA" id="ARBA00022491"/>
    </source>
</evidence>
<dbReference type="GO" id="GO:0003677">
    <property type="term" value="F:DNA binding"/>
    <property type="evidence" value="ECO:0007669"/>
    <property type="project" value="UniProtKB-KW"/>
</dbReference>
<dbReference type="InterPro" id="IPR005144">
    <property type="entry name" value="ATP-cone_dom"/>
</dbReference>
<dbReference type="GO" id="GO:0008270">
    <property type="term" value="F:zinc ion binding"/>
    <property type="evidence" value="ECO:0007669"/>
    <property type="project" value="UniProtKB-UniRule"/>
</dbReference>
<accession>A0A0G0BIQ4</accession>
<dbReference type="GO" id="GO:0045892">
    <property type="term" value="P:negative regulation of DNA-templated transcription"/>
    <property type="evidence" value="ECO:0007669"/>
    <property type="project" value="UniProtKB-UniRule"/>
</dbReference>
<evidence type="ECO:0000313" key="10">
    <source>
        <dbReference type="Proteomes" id="UP000034581"/>
    </source>
</evidence>
<keyword evidence="3 7" id="KW-0067">ATP-binding</keyword>
<keyword evidence="6 7" id="KW-0804">Transcription</keyword>
<comment type="function">
    <text evidence="7">Negatively regulates transcription of bacterial ribonucleotide reductase nrd genes and operons by binding to NrdR-boxes.</text>
</comment>
<dbReference type="InterPro" id="IPR055173">
    <property type="entry name" value="NrdR-like_N"/>
</dbReference>
<feature type="domain" description="ATP-cone" evidence="8">
    <location>
        <begin position="49"/>
        <end position="139"/>
    </location>
</feature>
<feature type="zinc finger region" evidence="7">
    <location>
        <begin position="3"/>
        <end position="34"/>
    </location>
</feature>
<evidence type="ECO:0000256" key="5">
    <source>
        <dbReference type="ARBA" id="ARBA00023125"/>
    </source>
</evidence>
<dbReference type="Pfam" id="PF03477">
    <property type="entry name" value="ATP-cone"/>
    <property type="match status" value="1"/>
</dbReference>
<dbReference type="STRING" id="1618350.UR67_C0007G0013"/>
<proteinExistence type="inferred from homology"/>
<evidence type="ECO:0000256" key="2">
    <source>
        <dbReference type="ARBA" id="ARBA00022741"/>
    </source>
</evidence>